<feature type="region of interest" description="Disordered" evidence="1">
    <location>
        <begin position="193"/>
        <end position="246"/>
    </location>
</feature>
<feature type="compositionally biased region" description="Basic residues" evidence="1">
    <location>
        <begin position="194"/>
        <end position="207"/>
    </location>
</feature>
<reference evidence="2 3" key="1">
    <citation type="submission" date="2016-02" db="EMBL/GenBank/DDBJ databases">
        <title>Genome analysis of coral dinoflagellate symbionts highlights evolutionary adaptations to a symbiotic lifestyle.</title>
        <authorList>
            <person name="Aranda M."/>
            <person name="Li Y."/>
            <person name="Liew Y.J."/>
            <person name="Baumgarten S."/>
            <person name="Simakov O."/>
            <person name="Wilson M."/>
            <person name="Piel J."/>
            <person name="Ashoor H."/>
            <person name="Bougouffa S."/>
            <person name="Bajic V.B."/>
            <person name="Ryu T."/>
            <person name="Ravasi T."/>
            <person name="Bayer T."/>
            <person name="Micklem G."/>
            <person name="Kim H."/>
            <person name="Bhak J."/>
            <person name="Lajeunesse T.C."/>
            <person name="Voolstra C.R."/>
        </authorList>
    </citation>
    <scope>NUCLEOTIDE SEQUENCE [LARGE SCALE GENOMIC DNA]</scope>
    <source>
        <strain evidence="2 3">CCMP2467</strain>
    </source>
</reference>
<dbReference type="Proteomes" id="UP000186817">
    <property type="component" value="Unassembled WGS sequence"/>
</dbReference>
<feature type="compositionally biased region" description="Low complexity" evidence="1">
    <location>
        <begin position="84"/>
        <end position="95"/>
    </location>
</feature>
<name>A0A1Q9E0J8_SYMMI</name>
<protein>
    <submittedName>
        <fullName evidence="2">Uncharacterized protein</fullName>
    </submittedName>
</protein>
<feature type="region of interest" description="Disordered" evidence="1">
    <location>
        <begin position="57"/>
        <end position="98"/>
    </location>
</feature>
<organism evidence="2 3">
    <name type="scientific">Symbiodinium microadriaticum</name>
    <name type="common">Dinoflagellate</name>
    <name type="synonym">Zooxanthella microadriatica</name>
    <dbReference type="NCBI Taxonomy" id="2951"/>
    <lineage>
        <taxon>Eukaryota</taxon>
        <taxon>Sar</taxon>
        <taxon>Alveolata</taxon>
        <taxon>Dinophyceae</taxon>
        <taxon>Suessiales</taxon>
        <taxon>Symbiodiniaceae</taxon>
        <taxon>Symbiodinium</taxon>
    </lineage>
</organism>
<feature type="compositionally biased region" description="Basic and acidic residues" evidence="1">
    <location>
        <begin position="208"/>
        <end position="218"/>
    </location>
</feature>
<evidence type="ECO:0000313" key="2">
    <source>
        <dbReference type="EMBL" id="OLQ00942.1"/>
    </source>
</evidence>
<comment type="caution">
    <text evidence="2">The sequence shown here is derived from an EMBL/GenBank/DDBJ whole genome shotgun (WGS) entry which is preliminary data.</text>
</comment>
<dbReference type="EMBL" id="LSRX01000310">
    <property type="protein sequence ID" value="OLQ00942.1"/>
    <property type="molecule type" value="Genomic_DNA"/>
</dbReference>
<evidence type="ECO:0000256" key="1">
    <source>
        <dbReference type="SAM" id="MobiDB-lite"/>
    </source>
</evidence>
<feature type="compositionally biased region" description="Basic and acidic residues" evidence="1">
    <location>
        <begin position="128"/>
        <end position="151"/>
    </location>
</feature>
<dbReference type="OrthoDB" id="434855at2759"/>
<sequence length="429" mass="46707">MGDSTSLCCAFLASARAADVSPAQVHSPVTPEKSSAAFSHLASAASFEQGLSCTRQGQANMPKKKPHVSLPPVTSMSPRRGAEAAEAAMPQPASARNPFEDDVSVDLFASKDDWCIQAPEDIIQEAKRSVQVRRPDRVDDTDALLKSKPGGDEDPDDKGVPIILPDNRVVSVELNRRLREELLGPVVFKETKGKTKGPKVAKAKTKGKAKEEERDHDGQQVTRVLTRKDEDGEGQQGAKTRKKAPEAWASIMHRIGVITAKALAKLQEPCKPESLGMDILHSVSAVQPEEHALDEEPCNPEADLIAPEGKQSPLDSRSSTCMPPILEEMILDCGDGDAGTDSRHSFFSRSWADDAEHNRPPNRLLHDHHNIQMKGFLKSVSASSRDLENQVRLFRGGSADVPAPRMSWLWRRGILRASGAGEEGDGRRP</sequence>
<keyword evidence="3" id="KW-1185">Reference proteome</keyword>
<dbReference type="AlphaFoldDB" id="A0A1Q9E0J8"/>
<proteinExistence type="predicted"/>
<feature type="region of interest" description="Disordered" evidence="1">
    <location>
        <begin position="128"/>
        <end position="161"/>
    </location>
</feature>
<evidence type="ECO:0000313" key="3">
    <source>
        <dbReference type="Proteomes" id="UP000186817"/>
    </source>
</evidence>
<accession>A0A1Q9E0J8</accession>
<gene>
    <name evidence="2" type="ORF">AK812_SmicGene16365</name>
</gene>